<name>A0A9X1IJ71_9PROT</name>
<protein>
    <submittedName>
        <fullName evidence="1">Uncharacterized protein</fullName>
    </submittedName>
</protein>
<dbReference type="AlphaFoldDB" id="A0A9X1IJ71"/>
<sequence length="483" mass="53888">MAIIAIGCENGDLASQVSATLENLNIATRDGNDLHHRAVIAAWPRELRGKYSTVTVRKRAAKQLGKLLKAYCEKHQIPLEPSDDLVLQGMRIIKATPGQISGLARNWNPQATKVPENPVIDLDEEAVDGEVLRRGYDALARQGITEVCSAGITRDGQLKRLRVGRRGDDKETIKESAEPDAAIDVLADHALLDERVIVKEGTQSTKHMLTQGANCLVGTTVGMASSPVVCTFLDGDLAPTFFPRKPPGPLWLNPTIVVAGMNQRERLAANLAHFPRRFAFTFSALPGGSTLDAGTFIVWEVATDFTKEGRKTLRANLMPGALPPKARNALPIQPDENRFTDRWKHEEMAFSCELPVHLLLDFERRWMRMIETRQKQAKDVVLKLGADAITVDEGLHRPPLAHRMLRGSLPECQMLTADFVRVVKAINELRTVESVVLDVIEEMARFTVSRPEAQHVIWMPLRQRHTSVRSSSMVRPWTLTWRK</sequence>
<keyword evidence="2" id="KW-1185">Reference proteome</keyword>
<gene>
    <name evidence="1" type="ORF">LHA35_27875</name>
</gene>
<evidence type="ECO:0000313" key="1">
    <source>
        <dbReference type="EMBL" id="MCB4825527.1"/>
    </source>
</evidence>
<dbReference type="EMBL" id="JAJAQI010000115">
    <property type="protein sequence ID" value="MCB4825527.1"/>
    <property type="molecule type" value="Genomic_DNA"/>
</dbReference>
<comment type="caution">
    <text evidence="1">The sequence shown here is derived from an EMBL/GenBank/DDBJ whole genome shotgun (WGS) entry which is preliminary data.</text>
</comment>
<reference evidence="1" key="1">
    <citation type="submission" date="2021-10" db="EMBL/GenBank/DDBJ databases">
        <title>Roseicella aerolatum sp. nov., isolated from aerosols of e-waste dismantling site.</title>
        <authorList>
            <person name="Qin T."/>
        </authorList>
    </citation>
    <scope>NUCLEOTIDE SEQUENCE</scope>
    <source>
        <strain evidence="1">GB24</strain>
    </source>
</reference>
<organism evidence="1 2">
    <name type="scientific">Roseicella aerolata</name>
    <dbReference type="NCBI Taxonomy" id="2883479"/>
    <lineage>
        <taxon>Bacteria</taxon>
        <taxon>Pseudomonadati</taxon>
        <taxon>Pseudomonadota</taxon>
        <taxon>Alphaproteobacteria</taxon>
        <taxon>Acetobacterales</taxon>
        <taxon>Roseomonadaceae</taxon>
        <taxon>Roseicella</taxon>
    </lineage>
</organism>
<evidence type="ECO:0000313" key="2">
    <source>
        <dbReference type="Proteomes" id="UP001139311"/>
    </source>
</evidence>
<proteinExistence type="predicted"/>
<dbReference type="Proteomes" id="UP001139311">
    <property type="component" value="Unassembled WGS sequence"/>
</dbReference>
<accession>A0A9X1IJ71</accession>
<dbReference type="RefSeq" id="WP_226614543.1">
    <property type="nucleotide sequence ID" value="NZ_JAJAQI010000115.1"/>
</dbReference>